<proteinExistence type="predicted"/>
<evidence type="ECO:0000256" key="1">
    <source>
        <dbReference type="SAM" id="MobiDB-lite"/>
    </source>
</evidence>
<dbReference type="RefSeq" id="XP_003865959.1">
    <property type="nucleotide sequence ID" value="XM_003865911.1"/>
</dbReference>
<dbReference type="AlphaFoldDB" id="H8WVP5"/>
<evidence type="ECO:0000313" key="3">
    <source>
        <dbReference type="EMBL" id="CCG20518.1"/>
    </source>
</evidence>
<dbReference type="KEGG" id="cot:CORT_0A01270"/>
<feature type="compositionally biased region" description="Low complexity" evidence="1">
    <location>
        <begin position="132"/>
        <end position="146"/>
    </location>
</feature>
<gene>
    <name evidence="3" type="ORF">CORT_0A01270</name>
</gene>
<feature type="signal peptide" evidence="2">
    <location>
        <begin position="1"/>
        <end position="19"/>
    </location>
</feature>
<accession>H8WVP5</accession>
<reference evidence="3 4" key="1">
    <citation type="journal article" date="2012" name="PLoS ONE">
        <title>Sequence and analysis of the genome of the pathogenic yeast Candida orthopsilosis.</title>
        <authorList>
            <person name="Riccombeni A."/>
            <person name="Vidanes G."/>
            <person name="Proux-Wera E."/>
            <person name="Wolfe K.H."/>
            <person name="Butler G."/>
        </authorList>
    </citation>
    <scope>NUCLEOTIDE SEQUENCE [LARGE SCALE GENOMIC DNA]</scope>
    <source>
        <strain evidence="3 4">Co 90-125</strain>
    </source>
</reference>
<dbReference type="EMBL" id="HE681719">
    <property type="protein sequence ID" value="CCG20518.1"/>
    <property type="molecule type" value="Genomic_DNA"/>
</dbReference>
<dbReference type="GeneID" id="14536942"/>
<evidence type="ECO:0000313" key="4">
    <source>
        <dbReference type="Proteomes" id="UP000005018"/>
    </source>
</evidence>
<dbReference type="OrthoDB" id="4026329at2759"/>
<dbReference type="HOGENOM" id="CLU_1474981_0_0_1"/>
<evidence type="ECO:0000256" key="2">
    <source>
        <dbReference type="SAM" id="SignalP"/>
    </source>
</evidence>
<organism evidence="3 4">
    <name type="scientific">Candida orthopsilosis (strain 90-125)</name>
    <name type="common">Yeast</name>
    <dbReference type="NCBI Taxonomy" id="1136231"/>
    <lineage>
        <taxon>Eukaryota</taxon>
        <taxon>Fungi</taxon>
        <taxon>Dikarya</taxon>
        <taxon>Ascomycota</taxon>
        <taxon>Saccharomycotina</taxon>
        <taxon>Pichiomycetes</taxon>
        <taxon>Debaryomycetaceae</taxon>
        <taxon>Candida/Lodderomyces clade</taxon>
        <taxon>Candida</taxon>
    </lineage>
</organism>
<sequence length="183" mass="18538">MKLSRTLILASGLAGSINAATDTAITETVTITKTLYTPEESLSMAEEAAKAASIASVLSVESLASVVAAQSAVDGYYRSLASASEALLVQETAALENKGYNATNNVTIHYVTVTIKPKSKATSSASEKLILDTESTDTGSGSSSSEAVTIPAEETSEGSGIKLPNGQYTGAAAGLCALVVALL</sequence>
<keyword evidence="4" id="KW-1185">Reference proteome</keyword>
<dbReference type="Proteomes" id="UP000005018">
    <property type="component" value="Chromosome 1"/>
</dbReference>
<feature type="chain" id="PRO_5003617363" evidence="2">
    <location>
        <begin position="20"/>
        <end position="183"/>
    </location>
</feature>
<protein>
    <submittedName>
        <fullName evidence="3">Pga34 GPI-anchored protein</fullName>
    </submittedName>
</protein>
<keyword evidence="2" id="KW-0732">Signal</keyword>
<feature type="region of interest" description="Disordered" evidence="1">
    <location>
        <begin position="126"/>
        <end position="161"/>
    </location>
</feature>
<name>H8WVP5_CANO9</name>